<dbReference type="OrthoDB" id="9798071at2"/>
<feature type="compositionally biased region" description="Low complexity" evidence="1">
    <location>
        <begin position="92"/>
        <end position="105"/>
    </location>
</feature>
<evidence type="ECO:0000313" key="2">
    <source>
        <dbReference type="EMBL" id="QEX23186.1"/>
    </source>
</evidence>
<dbReference type="EMBL" id="CP042582">
    <property type="protein sequence ID" value="QEX23186.1"/>
    <property type="molecule type" value="Genomic_DNA"/>
</dbReference>
<dbReference type="Pfam" id="PF07750">
    <property type="entry name" value="GcrA"/>
    <property type="match status" value="1"/>
</dbReference>
<dbReference type="Proteomes" id="UP000325797">
    <property type="component" value="Chromosome"/>
</dbReference>
<dbReference type="RefSeq" id="WP_151118602.1">
    <property type="nucleotide sequence ID" value="NZ_CP042582.1"/>
</dbReference>
<protein>
    <submittedName>
        <fullName evidence="2">Cell cycle regulatory protein GcrA</fullName>
    </submittedName>
</protein>
<keyword evidence="3" id="KW-1185">Reference proteome</keyword>
<reference evidence="2 3" key="1">
    <citation type="submission" date="2019-08" db="EMBL/GenBank/DDBJ databases">
        <title>Hyperibacter terrae gen. nov., sp. nov. and Hyperibacter viscosus sp. nov., two new members in the family Rhodospirillaceae isolated from the rhizosphere of Hypericum perforatum.</title>
        <authorList>
            <person name="Noviana Z."/>
        </authorList>
    </citation>
    <scope>NUCLEOTIDE SEQUENCE [LARGE SCALE GENOMIC DNA]</scope>
    <source>
        <strain evidence="2 3">R5959</strain>
    </source>
</reference>
<evidence type="ECO:0000256" key="1">
    <source>
        <dbReference type="SAM" id="MobiDB-lite"/>
    </source>
</evidence>
<proteinExistence type="predicted"/>
<dbReference type="Gene3D" id="1.10.10.60">
    <property type="entry name" value="Homeodomain-like"/>
    <property type="match status" value="1"/>
</dbReference>
<dbReference type="AlphaFoldDB" id="A0A5J6N7T0"/>
<sequence length="152" mass="16114">MEWTEERIEALRSLWMQGLTASQIAERLGGVSRNAVIGKAHRLGLSARPSPIKREPGAKPVPIPRPARVAPPQHHHAEPAPMPAAPPPPQQQPISAKAPGAAPAGGSKGCMWPIGDPKQAGFHFCGAPSEPGRPYCTQHCAAAYHKRQVDAA</sequence>
<accession>A0A5J6N7T0</accession>
<feature type="compositionally biased region" description="Pro residues" evidence="1">
    <location>
        <begin position="80"/>
        <end position="91"/>
    </location>
</feature>
<dbReference type="InterPro" id="IPR011681">
    <property type="entry name" value="GcrA"/>
</dbReference>
<dbReference type="KEGG" id="hadh:FRZ61_31210"/>
<feature type="region of interest" description="Disordered" evidence="1">
    <location>
        <begin position="44"/>
        <end position="112"/>
    </location>
</feature>
<name>A0A5J6N7T0_9PROT</name>
<gene>
    <name evidence="2" type="primary">gcrA</name>
    <name evidence="2" type="ORF">FRZ61_31210</name>
</gene>
<evidence type="ECO:0000313" key="3">
    <source>
        <dbReference type="Proteomes" id="UP000325797"/>
    </source>
</evidence>
<organism evidence="2 3">
    <name type="scientific">Hypericibacter adhaerens</name>
    <dbReference type="NCBI Taxonomy" id="2602016"/>
    <lineage>
        <taxon>Bacteria</taxon>
        <taxon>Pseudomonadati</taxon>
        <taxon>Pseudomonadota</taxon>
        <taxon>Alphaproteobacteria</taxon>
        <taxon>Rhodospirillales</taxon>
        <taxon>Dongiaceae</taxon>
        <taxon>Hypericibacter</taxon>
    </lineage>
</organism>